<protein>
    <submittedName>
        <fullName evidence="2">Uncharacterized protein</fullName>
    </submittedName>
</protein>
<proteinExistence type="predicted"/>
<reference evidence="2 3" key="1">
    <citation type="submission" date="2021-02" db="EMBL/GenBank/DDBJ databases">
        <title>Genome assembly of Pseudopithomyces chartarum.</title>
        <authorList>
            <person name="Jauregui R."/>
            <person name="Singh J."/>
            <person name="Voisey C."/>
        </authorList>
    </citation>
    <scope>NUCLEOTIDE SEQUENCE [LARGE SCALE GENOMIC DNA]</scope>
    <source>
        <strain evidence="2 3">AGR01</strain>
    </source>
</reference>
<comment type="caution">
    <text evidence="2">The sequence shown here is derived from an EMBL/GenBank/DDBJ whole genome shotgun (WGS) entry which is preliminary data.</text>
</comment>
<evidence type="ECO:0000313" key="2">
    <source>
        <dbReference type="EMBL" id="KAK3216892.1"/>
    </source>
</evidence>
<gene>
    <name evidence="2" type="ORF">GRF29_1g1295895</name>
</gene>
<feature type="region of interest" description="Disordered" evidence="1">
    <location>
        <begin position="65"/>
        <end position="104"/>
    </location>
</feature>
<dbReference type="Proteomes" id="UP001280581">
    <property type="component" value="Unassembled WGS sequence"/>
</dbReference>
<accession>A0AAN6RM27</accession>
<dbReference type="EMBL" id="WVTA01000001">
    <property type="protein sequence ID" value="KAK3216892.1"/>
    <property type="molecule type" value="Genomic_DNA"/>
</dbReference>
<keyword evidence="3" id="KW-1185">Reference proteome</keyword>
<evidence type="ECO:0000313" key="3">
    <source>
        <dbReference type="Proteomes" id="UP001280581"/>
    </source>
</evidence>
<feature type="compositionally biased region" description="Basic and acidic residues" evidence="1">
    <location>
        <begin position="87"/>
        <end position="104"/>
    </location>
</feature>
<sequence>MCSFWDFTFEECKKNWTEETTLEEKLKHTLRFKRFPCTEKNCPDDGKRRIGSLEFWGSCPKCEGKEHNHTKELEEFRKSDSEEEAEKEEKEFNAKHKPESAGSA</sequence>
<evidence type="ECO:0000256" key="1">
    <source>
        <dbReference type="SAM" id="MobiDB-lite"/>
    </source>
</evidence>
<dbReference type="AlphaFoldDB" id="A0AAN6RM27"/>
<name>A0AAN6RM27_9PLEO</name>
<feature type="compositionally biased region" description="Basic and acidic residues" evidence="1">
    <location>
        <begin position="65"/>
        <end position="80"/>
    </location>
</feature>
<organism evidence="2 3">
    <name type="scientific">Pseudopithomyces chartarum</name>
    <dbReference type="NCBI Taxonomy" id="1892770"/>
    <lineage>
        <taxon>Eukaryota</taxon>
        <taxon>Fungi</taxon>
        <taxon>Dikarya</taxon>
        <taxon>Ascomycota</taxon>
        <taxon>Pezizomycotina</taxon>
        <taxon>Dothideomycetes</taxon>
        <taxon>Pleosporomycetidae</taxon>
        <taxon>Pleosporales</taxon>
        <taxon>Massarineae</taxon>
        <taxon>Didymosphaeriaceae</taxon>
        <taxon>Pseudopithomyces</taxon>
    </lineage>
</organism>